<evidence type="ECO:0000313" key="2">
    <source>
        <dbReference type="Proteomes" id="UP000287394"/>
    </source>
</evidence>
<dbReference type="SMART" id="SM00897">
    <property type="entry name" value="FIST"/>
    <property type="match status" value="1"/>
</dbReference>
<dbReference type="Pfam" id="PF10442">
    <property type="entry name" value="FIST_C"/>
    <property type="match status" value="1"/>
</dbReference>
<protein>
    <submittedName>
        <fullName evidence="1">Uncharacterized protein</fullName>
    </submittedName>
</protein>
<sequence>MRTRQHLWTEDEGWGEGAAGGLGDAAQLALVFGGMAAIEASGAFAWVRSAYPAAAIFGCTTSGEIHGCTVQDETVSVTAVHFEHTRLASFRASVSRPDLSFDAGQELARKIDTDELTHVFLLAEGLQVIGSDLLDGVNSILPDHVTVSGGFAGDGDRIVETYIWNDGEPHPCTVAAIAFYGERLQVSIAASGEWMGFGPERLVTKSKKNVVYELDGRSALALYKQYLGEDAAGLPSTGMMYPLGLRVPGTERRVLRSLLAVNEEDQSLTFGGNIPEQSLARLFNGNFEQMIEGADAAAQVIREAIPASGSQLAILVSCYGRRLILRQLIEEEVEAVAEVLGPETALTGFYSYGEAAPVTLGGKAQLHNQTVTITCFNEV</sequence>
<organism evidence="1 2">
    <name type="scientific">Capsulimonas corticalis</name>
    <dbReference type="NCBI Taxonomy" id="2219043"/>
    <lineage>
        <taxon>Bacteria</taxon>
        <taxon>Bacillati</taxon>
        <taxon>Armatimonadota</taxon>
        <taxon>Armatimonadia</taxon>
        <taxon>Capsulimonadales</taxon>
        <taxon>Capsulimonadaceae</taxon>
        <taxon>Capsulimonas</taxon>
    </lineage>
</organism>
<dbReference type="InterPro" id="IPR013702">
    <property type="entry name" value="FIST_domain_N"/>
</dbReference>
<proteinExistence type="predicted"/>
<dbReference type="SMART" id="SM01204">
    <property type="entry name" value="FIST_C"/>
    <property type="match status" value="1"/>
</dbReference>
<dbReference type="Pfam" id="PF08495">
    <property type="entry name" value="FIST"/>
    <property type="match status" value="1"/>
</dbReference>
<dbReference type="AlphaFoldDB" id="A0A402D5E3"/>
<dbReference type="OrthoDB" id="9770435at2"/>
<evidence type="ECO:0000313" key="1">
    <source>
        <dbReference type="EMBL" id="BDI29778.1"/>
    </source>
</evidence>
<dbReference type="Proteomes" id="UP000287394">
    <property type="component" value="Chromosome"/>
</dbReference>
<dbReference type="InterPro" id="IPR019494">
    <property type="entry name" value="FIST_C"/>
</dbReference>
<dbReference type="PANTHER" id="PTHR40252:SF2">
    <property type="entry name" value="BLR0328 PROTEIN"/>
    <property type="match status" value="1"/>
</dbReference>
<reference evidence="1 2" key="1">
    <citation type="journal article" date="2019" name="Int. J. Syst. Evol. Microbiol.">
        <title>Capsulimonas corticalis gen. nov., sp. nov., an aerobic capsulated bacterium, of a novel bacterial order, Capsulimonadales ord. nov., of the class Armatimonadia of the phylum Armatimonadetes.</title>
        <authorList>
            <person name="Li J."/>
            <person name="Kudo C."/>
            <person name="Tonouchi A."/>
        </authorList>
    </citation>
    <scope>NUCLEOTIDE SEQUENCE [LARGE SCALE GENOMIC DNA]</scope>
    <source>
        <strain evidence="1 2">AX-7</strain>
    </source>
</reference>
<dbReference type="RefSeq" id="WP_119324722.1">
    <property type="nucleotide sequence ID" value="NZ_AP025739.1"/>
</dbReference>
<accession>A0A402D5E3</accession>
<dbReference type="PANTHER" id="PTHR40252">
    <property type="entry name" value="BLR0328 PROTEIN"/>
    <property type="match status" value="1"/>
</dbReference>
<dbReference type="KEGG" id="ccot:CCAX7_18290"/>
<dbReference type="EMBL" id="AP025739">
    <property type="protein sequence ID" value="BDI29778.1"/>
    <property type="molecule type" value="Genomic_DNA"/>
</dbReference>
<gene>
    <name evidence="1" type="ORF">CCAX7_18290</name>
</gene>
<keyword evidence="2" id="KW-1185">Reference proteome</keyword>
<name>A0A402D5E3_9BACT</name>